<dbReference type="RefSeq" id="WP_046499586.1">
    <property type="nucleotide sequence ID" value="NZ_CGIH01000045.1"/>
</dbReference>
<protein>
    <submittedName>
        <fullName evidence="1">Sigma-G inhibitor, Gin</fullName>
    </submittedName>
</protein>
<dbReference type="OrthoDB" id="2083794at2"/>
<dbReference type="AlphaFoldDB" id="A0A0E3W3R8"/>
<dbReference type="Proteomes" id="UP000045545">
    <property type="component" value="Unassembled WGS sequence"/>
</dbReference>
<sequence length="75" mass="8483">MNEMQIKTWFGDNRQSALILPLCNICGQVPSEGIRGVIKVGKAWICRECEQEIATLEVGSSQYGLIMNKIKKVWK</sequence>
<dbReference type="EMBL" id="CGIH01000045">
    <property type="protein sequence ID" value="CFY01121.1"/>
    <property type="molecule type" value="Genomic_DNA"/>
</dbReference>
<dbReference type="Pfam" id="PF10764">
    <property type="entry name" value="Gin"/>
    <property type="match status" value="1"/>
</dbReference>
<accession>A0A0E3W3R8</accession>
<keyword evidence="2" id="KW-1185">Reference proteome</keyword>
<dbReference type="STRING" id="690567.2541"/>
<gene>
    <name evidence="1" type="ORF">2541</name>
</gene>
<organism evidence="1 2">
    <name type="scientific">Syntrophomonas zehnderi OL-4</name>
    <dbReference type="NCBI Taxonomy" id="690567"/>
    <lineage>
        <taxon>Bacteria</taxon>
        <taxon>Bacillati</taxon>
        <taxon>Bacillota</taxon>
        <taxon>Clostridia</taxon>
        <taxon>Eubacteriales</taxon>
        <taxon>Syntrophomonadaceae</taxon>
        <taxon>Syntrophomonas</taxon>
    </lineage>
</organism>
<name>A0A0E3W3R8_9FIRM</name>
<evidence type="ECO:0000313" key="2">
    <source>
        <dbReference type="Proteomes" id="UP000045545"/>
    </source>
</evidence>
<dbReference type="InterPro" id="IPR019700">
    <property type="entry name" value="Sigma-G_inhibitor_Gin"/>
</dbReference>
<proteinExistence type="predicted"/>
<evidence type="ECO:0000313" key="1">
    <source>
        <dbReference type="EMBL" id="CFY01121.1"/>
    </source>
</evidence>
<reference evidence="1 2" key="1">
    <citation type="submission" date="2015-03" db="EMBL/GenBank/DDBJ databases">
        <authorList>
            <person name="Murphy D."/>
        </authorList>
    </citation>
    <scope>NUCLEOTIDE SEQUENCE [LARGE SCALE GENOMIC DNA]</scope>
    <source>
        <strain evidence="1 2">OL-4</strain>
    </source>
</reference>